<protein>
    <recommendedName>
        <fullName evidence="6">Choline/ethanolamine kinase</fullName>
    </recommendedName>
</protein>
<dbReference type="CDD" id="cd05156">
    <property type="entry name" value="ChoK_euk"/>
    <property type="match status" value="1"/>
</dbReference>
<dbReference type="Proteomes" id="UP001153712">
    <property type="component" value="Chromosome 4"/>
</dbReference>
<keyword evidence="5" id="KW-1185">Reference proteome</keyword>
<dbReference type="GO" id="GO:0006646">
    <property type="term" value="P:phosphatidylethanolamine biosynthetic process"/>
    <property type="evidence" value="ECO:0007669"/>
    <property type="project" value="TreeGrafter"/>
</dbReference>
<accession>A0A9N9TRN4</accession>
<dbReference type="EMBL" id="OU900097">
    <property type="protein sequence ID" value="CAG9860949.1"/>
    <property type="molecule type" value="Genomic_DNA"/>
</dbReference>
<evidence type="ECO:0008006" key="6">
    <source>
        <dbReference type="Google" id="ProtNLM"/>
    </source>
</evidence>
<evidence type="ECO:0000313" key="5">
    <source>
        <dbReference type="Proteomes" id="UP001153712"/>
    </source>
</evidence>
<evidence type="ECO:0000256" key="2">
    <source>
        <dbReference type="ARBA" id="ARBA00023264"/>
    </source>
</evidence>
<dbReference type="GO" id="GO:0004103">
    <property type="term" value="F:choline kinase activity"/>
    <property type="evidence" value="ECO:0007669"/>
    <property type="project" value="TreeGrafter"/>
</dbReference>
<dbReference type="SUPFAM" id="SSF56112">
    <property type="entry name" value="Protein kinase-like (PK-like)"/>
    <property type="match status" value="1"/>
</dbReference>
<dbReference type="Gene3D" id="3.90.1200.10">
    <property type="match status" value="1"/>
</dbReference>
<dbReference type="Gene3D" id="3.30.200.20">
    <property type="entry name" value="Phosphorylase Kinase, domain 1"/>
    <property type="match status" value="1"/>
</dbReference>
<evidence type="ECO:0000256" key="3">
    <source>
        <dbReference type="ARBA" id="ARBA00038211"/>
    </source>
</evidence>
<keyword evidence="2" id="KW-1208">Phospholipid metabolism</keyword>
<dbReference type="OrthoDB" id="3649325at2759"/>
<keyword evidence="1" id="KW-0443">Lipid metabolism</keyword>
<dbReference type="PANTHER" id="PTHR22603:SF93">
    <property type="entry name" value="RE24176P"/>
    <property type="match status" value="1"/>
</dbReference>
<dbReference type="GO" id="GO:0005737">
    <property type="term" value="C:cytoplasm"/>
    <property type="evidence" value="ECO:0007669"/>
    <property type="project" value="TreeGrafter"/>
</dbReference>
<keyword evidence="1" id="KW-0594">Phospholipid biosynthesis</keyword>
<evidence type="ECO:0000256" key="1">
    <source>
        <dbReference type="ARBA" id="ARBA00023209"/>
    </source>
</evidence>
<dbReference type="PANTHER" id="PTHR22603">
    <property type="entry name" value="CHOLINE/ETHANOALAMINE KINASE"/>
    <property type="match status" value="1"/>
</dbReference>
<dbReference type="InterPro" id="IPR011009">
    <property type="entry name" value="Kinase-like_dom_sf"/>
</dbReference>
<dbReference type="GO" id="GO:0004305">
    <property type="term" value="F:ethanolamine kinase activity"/>
    <property type="evidence" value="ECO:0007669"/>
    <property type="project" value="TreeGrafter"/>
</dbReference>
<proteinExistence type="inferred from homology"/>
<organism evidence="4 5">
    <name type="scientific">Phyllotreta striolata</name>
    <name type="common">Striped flea beetle</name>
    <name type="synonym">Crioceris striolata</name>
    <dbReference type="NCBI Taxonomy" id="444603"/>
    <lineage>
        <taxon>Eukaryota</taxon>
        <taxon>Metazoa</taxon>
        <taxon>Ecdysozoa</taxon>
        <taxon>Arthropoda</taxon>
        <taxon>Hexapoda</taxon>
        <taxon>Insecta</taxon>
        <taxon>Pterygota</taxon>
        <taxon>Neoptera</taxon>
        <taxon>Endopterygota</taxon>
        <taxon>Coleoptera</taxon>
        <taxon>Polyphaga</taxon>
        <taxon>Cucujiformia</taxon>
        <taxon>Chrysomeloidea</taxon>
        <taxon>Chrysomelidae</taxon>
        <taxon>Galerucinae</taxon>
        <taxon>Alticini</taxon>
        <taxon>Phyllotreta</taxon>
    </lineage>
</organism>
<name>A0A9N9TRN4_PHYSR</name>
<dbReference type="AlphaFoldDB" id="A0A9N9TRN4"/>
<dbReference type="Pfam" id="PF01633">
    <property type="entry name" value="Choline_kinase"/>
    <property type="match status" value="1"/>
</dbReference>
<evidence type="ECO:0000313" key="4">
    <source>
        <dbReference type="EMBL" id="CAG9860949.1"/>
    </source>
</evidence>
<gene>
    <name evidence="4" type="ORF">PHYEVI_LOCUS7296</name>
</gene>
<sequence>MLDIVPKNQSASGDPMEMRELAARICRDYLQGAWKKVTPKNIGFKHITGGLSNFLYQVSLPDFLASESPKDKNEPRDVLIRIYGQTHGEGALEALITESVVFTLLSEQGLGPKLLGIFPGGRIEQYINARPLLSREIADEKLSVQIAKKMAAIHSMEVPLHKEPVWLWNTIDKYLQTFSSMQLQVPDTCGSSFSTVELKAEAEWLRTRLEAENSPVVFCHNDLQGGNILLQNSAEDDSDEDELVIIDYEYCAYNYRAFDIANHFVEWVYDYRYHSHPYFKENWSNYPSEKQRLTFIRTYLKEVGSRENPKKVMREVEAFTMVTHLLWTAWALTNAGMSNIPFGYWEFASARLKNYYQIKQKYTSGMQLKRKMDELTMLSPGESDGSARKLPN</sequence>
<keyword evidence="1" id="KW-0444">Lipid biosynthesis</keyword>
<comment type="similarity">
    <text evidence="3">Belongs to the choline/ethanolamine kinase family.</text>
</comment>
<reference evidence="4" key="1">
    <citation type="submission" date="2022-01" db="EMBL/GenBank/DDBJ databases">
        <authorList>
            <person name="King R."/>
        </authorList>
    </citation>
    <scope>NUCLEOTIDE SEQUENCE</scope>
</reference>